<evidence type="ECO:0000256" key="4">
    <source>
        <dbReference type="ARBA" id="ARBA00022692"/>
    </source>
</evidence>
<feature type="transmembrane region" description="Helical" evidence="7">
    <location>
        <begin position="176"/>
        <end position="198"/>
    </location>
</feature>
<dbReference type="InterPro" id="IPR020846">
    <property type="entry name" value="MFS_dom"/>
</dbReference>
<keyword evidence="4 7" id="KW-0812">Transmembrane</keyword>
<feature type="transmembrane region" description="Helical" evidence="7">
    <location>
        <begin position="276"/>
        <end position="295"/>
    </location>
</feature>
<keyword evidence="5 7" id="KW-1133">Transmembrane helix</keyword>
<evidence type="ECO:0000256" key="2">
    <source>
        <dbReference type="ARBA" id="ARBA00022448"/>
    </source>
</evidence>
<reference evidence="9 10" key="1">
    <citation type="submission" date="2019-02" db="EMBL/GenBank/DDBJ databases">
        <title>Complete Genome Sequence of Desulfovibrio desulfuricans IC1, a Sulfonate Utilizing Anaerobe.</title>
        <authorList>
            <person name="Day L.A."/>
            <person name="De Leon K.B."/>
            <person name="Wall J.D."/>
        </authorList>
    </citation>
    <scope>NUCLEOTIDE SEQUENCE [LARGE SCALE GENOMIC DNA]</scope>
    <source>
        <strain evidence="9 10">IC1</strain>
    </source>
</reference>
<protein>
    <submittedName>
        <fullName evidence="9">MFS transporter</fullName>
    </submittedName>
</protein>
<feature type="transmembrane region" description="Helical" evidence="7">
    <location>
        <begin position="58"/>
        <end position="78"/>
    </location>
</feature>
<feature type="transmembrane region" description="Helical" evidence="7">
    <location>
        <begin position="234"/>
        <end position="256"/>
    </location>
</feature>
<dbReference type="EMBL" id="CP036295">
    <property type="protein sequence ID" value="QCC86143.1"/>
    <property type="molecule type" value="Genomic_DNA"/>
</dbReference>
<comment type="subcellular location">
    <subcellularLocation>
        <location evidence="1">Cell membrane</location>
        <topology evidence="1">Multi-pass membrane protein</topology>
    </subcellularLocation>
</comment>
<feature type="transmembrane region" description="Helical" evidence="7">
    <location>
        <begin position="369"/>
        <end position="392"/>
    </location>
</feature>
<evidence type="ECO:0000259" key="8">
    <source>
        <dbReference type="PROSITE" id="PS50850"/>
    </source>
</evidence>
<dbReference type="InterPro" id="IPR011701">
    <property type="entry name" value="MFS"/>
</dbReference>
<gene>
    <name evidence="9" type="ORF">DDIC_09715</name>
</gene>
<dbReference type="PROSITE" id="PS50850">
    <property type="entry name" value="MFS"/>
    <property type="match status" value="1"/>
</dbReference>
<feature type="transmembrane region" description="Helical" evidence="7">
    <location>
        <begin position="307"/>
        <end position="326"/>
    </location>
</feature>
<evidence type="ECO:0000313" key="10">
    <source>
        <dbReference type="Proteomes" id="UP000297065"/>
    </source>
</evidence>
<feature type="transmembrane region" description="Helical" evidence="7">
    <location>
        <begin position="338"/>
        <end position="357"/>
    </location>
</feature>
<dbReference type="Gene3D" id="1.20.1720.10">
    <property type="entry name" value="Multidrug resistance protein D"/>
    <property type="match status" value="1"/>
</dbReference>
<feature type="transmembrane region" description="Helical" evidence="7">
    <location>
        <begin position="90"/>
        <end position="114"/>
    </location>
</feature>
<feature type="transmembrane region" description="Helical" evidence="7">
    <location>
        <begin position="24"/>
        <end position="46"/>
    </location>
</feature>
<dbReference type="OrthoDB" id="9807274at2"/>
<dbReference type="InterPro" id="IPR036259">
    <property type="entry name" value="MFS_trans_sf"/>
</dbReference>
<dbReference type="SUPFAM" id="SSF103473">
    <property type="entry name" value="MFS general substrate transporter"/>
    <property type="match status" value="1"/>
</dbReference>
<dbReference type="Gene3D" id="1.20.1250.20">
    <property type="entry name" value="MFS general substrate transporter like domains"/>
    <property type="match status" value="1"/>
</dbReference>
<feature type="transmembrane region" description="Helical" evidence="7">
    <location>
        <begin position="210"/>
        <end position="228"/>
    </location>
</feature>
<sequence>MTSTAFNNSAAGASVGGSQSNAGLLFLMSACAALVFGLGASLNLAVDRIATSPLQPSASQVLWIVDTYLVVFGCLLIPSGALGDRFGRKAALMAGLLLLAAGSALSLASTIPWLLCGRGVAGAGAALILPNSLALLVQSMEGVAQRRAIAVWTGMGGLGGALGNILGGLVLQFFDWQALFAFAIPLALVAWLLAGYLVPRRAGQPNPIDVPGTFVLLCGVFTLLKALIDGQHAGWVSAPVLALFAATFVFAVLFVLVERHRQHPLIDPQIFRNRRLGAGMLGVAFSFIGMYSVFFLNGQYLMSAKEYSPIFVGLSILPMCAVMFWLSPRSLWVAKYLGSRATVGLGMLALALGLYLLSLCTPDTGYLFYAFAVSVIGVGSSLSNPLLSLGILASLPPGKSGMASGLNSFTREIGGAVGIALFGSLLGNALTARLIPEPQGLAKLASPAGHAVQQTISAHLAVLRHTGADPALLHAAQWAFTNAMAEALHVVFALTVAATILVVMWYSADNKGAS</sequence>
<evidence type="ECO:0000256" key="3">
    <source>
        <dbReference type="ARBA" id="ARBA00022475"/>
    </source>
</evidence>
<dbReference type="RefSeq" id="WP_136400252.1">
    <property type="nucleotide sequence ID" value="NZ_CP036295.1"/>
</dbReference>
<evidence type="ECO:0000256" key="5">
    <source>
        <dbReference type="ARBA" id="ARBA00022989"/>
    </source>
</evidence>
<organism evidence="9 10">
    <name type="scientific">Desulfovibrio desulfuricans</name>
    <dbReference type="NCBI Taxonomy" id="876"/>
    <lineage>
        <taxon>Bacteria</taxon>
        <taxon>Pseudomonadati</taxon>
        <taxon>Thermodesulfobacteriota</taxon>
        <taxon>Desulfovibrionia</taxon>
        <taxon>Desulfovibrionales</taxon>
        <taxon>Desulfovibrionaceae</taxon>
        <taxon>Desulfovibrio</taxon>
    </lineage>
</organism>
<feature type="transmembrane region" description="Helical" evidence="7">
    <location>
        <begin position="413"/>
        <end position="435"/>
    </location>
</feature>
<keyword evidence="6 7" id="KW-0472">Membrane</keyword>
<name>A0A4P7UIE7_DESDE</name>
<dbReference type="GO" id="GO:0022857">
    <property type="term" value="F:transmembrane transporter activity"/>
    <property type="evidence" value="ECO:0007669"/>
    <property type="project" value="InterPro"/>
</dbReference>
<dbReference type="Pfam" id="PF07690">
    <property type="entry name" value="MFS_1"/>
    <property type="match status" value="1"/>
</dbReference>
<evidence type="ECO:0000256" key="7">
    <source>
        <dbReference type="SAM" id="Phobius"/>
    </source>
</evidence>
<feature type="domain" description="Major facilitator superfamily (MFS) profile" evidence="8">
    <location>
        <begin position="25"/>
        <end position="511"/>
    </location>
</feature>
<evidence type="ECO:0000313" key="9">
    <source>
        <dbReference type="EMBL" id="QCC86143.1"/>
    </source>
</evidence>
<dbReference type="Proteomes" id="UP000297065">
    <property type="component" value="Chromosome"/>
</dbReference>
<feature type="transmembrane region" description="Helical" evidence="7">
    <location>
        <begin position="487"/>
        <end position="508"/>
    </location>
</feature>
<proteinExistence type="predicted"/>
<accession>A0A4P7UIE7</accession>
<feature type="transmembrane region" description="Helical" evidence="7">
    <location>
        <begin position="149"/>
        <end position="170"/>
    </location>
</feature>
<evidence type="ECO:0000256" key="1">
    <source>
        <dbReference type="ARBA" id="ARBA00004651"/>
    </source>
</evidence>
<dbReference type="AlphaFoldDB" id="A0A4P7UIE7"/>
<keyword evidence="3" id="KW-1003">Cell membrane</keyword>
<dbReference type="PANTHER" id="PTHR42718">
    <property type="entry name" value="MAJOR FACILITATOR SUPERFAMILY MULTIDRUG TRANSPORTER MFSC"/>
    <property type="match status" value="1"/>
</dbReference>
<keyword evidence="2" id="KW-0813">Transport</keyword>
<evidence type="ECO:0000256" key="6">
    <source>
        <dbReference type="ARBA" id="ARBA00023136"/>
    </source>
</evidence>
<dbReference type="PANTHER" id="PTHR42718:SF46">
    <property type="entry name" value="BLR6921 PROTEIN"/>
    <property type="match status" value="1"/>
</dbReference>
<dbReference type="GO" id="GO:0005886">
    <property type="term" value="C:plasma membrane"/>
    <property type="evidence" value="ECO:0007669"/>
    <property type="project" value="UniProtKB-SubCell"/>
</dbReference>